<gene>
    <name evidence="8" type="ORF">JT25_018460</name>
</gene>
<dbReference type="AlphaFoldDB" id="A0A126T8R4"/>
<sequence>MISAVDLYQAFFNTFDDCVFVVDVNTGTIFDANAKALEATGLAPEDLKRLDVNGLLRTRAGDGIGFKVGAAFNKMALDDLLLVSTGGFTIRVNVSVTRIECKQSKYLVFIAQEVDKPQHIECIAPDTADVLWSQQQDFPTIIGQSEKIREVCRIIGAVAKTDATVLLQGQSGTGKEVIAAAIHMHSLRGRNPFVKVNCAALSEMLLESELFGHVKGAFTGAIRDRCGRFKQADGGTILLDEIGSMSLSGQAKLLRVLQEQEFEAVGSSVTTSVNVRVIASTNIDLAKAAADGKFREDLYYRLNVFSILLPPLRDRKEDIPLLIQHFLEQHSRNLGKEIQAVAPQTQAMLMEHNWPGNVRELENVIEHAAIVEQGPTLLPASLPINLTKAHLAENDNDLTAMLGLREKLILFERQVLLDTLLRANGVKKITAEMLGIDARNLPYLLRKHHLGY</sequence>
<accession>A0A126T8R4</accession>
<keyword evidence="9" id="KW-1185">Reference proteome</keyword>
<evidence type="ECO:0000313" key="8">
    <source>
        <dbReference type="EMBL" id="AMK78450.1"/>
    </source>
</evidence>
<dbReference type="Gene3D" id="1.10.8.60">
    <property type="match status" value="1"/>
</dbReference>
<proteinExistence type="predicted"/>
<protein>
    <recommendedName>
        <fullName evidence="7">Sigma-54 factor interaction domain-containing protein</fullName>
    </recommendedName>
</protein>
<dbReference type="GO" id="GO:0043565">
    <property type="term" value="F:sequence-specific DNA binding"/>
    <property type="evidence" value="ECO:0007669"/>
    <property type="project" value="InterPro"/>
</dbReference>
<keyword evidence="6" id="KW-0804">Transcription</keyword>
<feature type="domain" description="Sigma-54 factor interaction" evidence="7">
    <location>
        <begin position="141"/>
        <end position="370"/>
    </location>
</feature>
<dbReference type="SUPFAM" id="SSF52540">
    <property type="entry name" value="P-loop containing nucleoside triphosphate hydrolases"/>
    <property type="match status" value="1"/>
</dbReference>
<dbReference type="STRING" id="1538553.JT25_018460"/>
<dbReference type="Pfam" id="PF02954">
    <property type="entry name" value="HTH_8"/>
    <property type="match status" value="1"/>
</dbReference>
<evidence type="ECO:0000256" key="1">
    <source>
        <dbReference type="ARBA" id="ARBA00022741"/>
    </source>
</evidence>
<keyword evidence="1" id="KW-0547">Nucleotide-binding</keyword>
<keyword evidence="2" id="KW-0067">ATP-binding</keyword>
<dbReference type="InterPro" id="IPR027417">
    <property type="entry name" value="P-loop_NTPase"/>
</dbReference>
<dbReference type="SUPFAM" id="SSF46689">
    <property type="entry name" value="Homeodomain-like"/>
    <property type="match status" value="1"/>
</dbReference>
<dbReference type="GO" id="GO:0006355">
    <property type="term" value="P:regulation of DNA-templated transcription"/>
    <property type="evidence" value="ECO:0007669"/>
    <property type="project" value="InterPro"/>
</dbReference>
<dbReference type="GO" id="GO:0005524">
    <property type="term" value="F:ATP binding"/>
    <property type="evidence" value="ECO:0007669"/>
    <property type="project" value="UniProtKB-KW"/>
</dbReference>
<keyword evidence="4" id="KW-0238">DNA-binding</keyword>
<name>A0A126T8R4_9GAMM</name>
<dbReference type="CDD" id="cd00009">
    <property type="entry name" value="AAA"/>
    <property type="match status" value="1"/>
</dbReference>
<organism evidence="8 9">
    <name type="scientific">Methylomonas denitrificans</name>
    <dbReference type="NCBI Taxonomy" id="1538553"/>
    <lineage>
        <taxon>Bacteria</taxon>
        <taxon>Pseudomonadati</taxon>
        <taxon>Pseudomonadota</taxon>
        <taxon>Gammaproteobacteria</taxon>
        <taxon>Methylococcales</taxon>
        <taxon>Methylococcaceae</taxon>
        <taxon>Methylomonas</taxon>
    </lineage>
</organism>
<evidence type="ECO:0000256" key="5">
    <source>
        <dbReference type="ARBA" id="ARBA00023159"/>
    </source>
</evidence>
<evidence type="ECO:0000256" key="6">
    <source>
        <dbReference type="ARBA" id="ARBA00023163"/>
    </source>
</evidence>
<evidence type="ECO:0000256" key="3">
    <source>
        <dbReference type="ARBA" id="ARBA00023015"/>
    </source>
</evidence>
<dbReference type="InterPro" id="IPR025662">
    <property type="entry name" value="Sigma_54_int_dom_ATP-bd_1"/>
</dbReference>
<dbReference type="PANTHER" id="PTHR32071">
    <property type="entry name" value="TRANSCRIPTIONAL REGULATORY PROTEIN"/>
    <property type="match status" value="1"/>
</dbReference>
<evidence type="ECO:0000313" key="9">
    <source>
        <dbReference type="Proteomes" id="UP000030512"/>
    </source>
</evidence>
<dbReference type="Gene3D" id="1.10.10.60">
    <property type="entry name" value="Homeodomain-like"/>
    <property type="match status" value="1"/>
</dbReference>
<dbReference type="SUPFAM" id="SSF55785">
    <property type="entry name" value="PYP-like sensor domain (PAS domain)"/>
    <property type="match status" value="1"/>
</dbReference>
<dbReference type="Gene3D" id="3.40.50.300">
    <property type="entry name" value="P-loop containing nucleotide triphosphate hydrolases"/>
    <property type="match status" value="1"/>
</dbReference>
<dbReference type="Pfam" id="PF00158">
    <property type="entry name" value="Sigma54_activat"/>
    <property type="match status" value="1"/>
</dbReference>
<dbReference type="InterPro" id="IPR025943">
    <property type="entry name" value="Sigma_54_int_dom_ATP-bd_2"/>
</dbReference>
<dbReference type="InterPro" id="IPR025944">
    <property type="entry name" value="Sigma_54_int_dom_CS"/>
</dbReference>
<dbReference type="PROSITE" id="PS50045">
    <property type="entry name" value="SIGMA54_INTERACT_4"/>
    <property type="match status" value="1"/>
</dbReference>
<dbReference type="InterPro" id="IPR002197">
    <property type="entry name" value="HTH_Fis"/>
</dbReference>
<dbReference type="PROSITE" id="PS00676">
    <property type="entry name" value="SIGMA54_INTERACT_2"/>
    <property type="match status" value="1"/>
</dbReference>
<dbReference type="PROSITE" id="PS00688">
    <property type="entry name" value="SIGMA54_INTERACT_3"/>
    <property type="match status" value="1"/>
</dbReference>
<dbReference type="EMBL" id="CP014476">
    <property type="protein sequence ID" value="AMK78450.1"/>
    <property type="molecule type" value="Genomic_DNA"/>
</dbReference>
<dbReference type="FunFam" id="3.40.50.300:FF:000006">
    <property type="entry name" value="DNA-binding transcriptional regulator NtrC"/>
    <property type="match status" value="1"/>
</dbReference>
<reference evidence="8 9" key="1">
    <citation type="journal article" date="2015" name="Environ. Microbiol.">
        <title>Methane oxidation coupled to nitrate reduction under hypoxia by the Gammaproteobacterium Methylomonas denitrificans, sp. nov. type strain FJG1.</title>
        <authorList>
            <person name="Kits K.D."/>
            <person name="Klotz M.G."/>
            <person name="Stein L.Y."/>
        </authorList>
    </citation>
    <scope>NUCLEOTIDE SEQUENCE [LARGE SCALE GENOMIC DNA]</scope>
    <source>
        <strain evidence="8 9">FJG1</strain>
    </source>
</reference>
<dbReference type="SMART" id="SM00382">
    <property type="entry name" value="AAA"/>
    <property type="match status" value="1"/>
</dbReference>
<dbReference type="InterPro" id="IPR035965">
    <property type="entry name" value="PAS-like_dom_sf"/>
</dbReference>
<dbReference type="RefSeq" id="WP_052141948.1">
    <property type="nucleotide sequence ID" value="NZ_CP014476.1"/>
</dbReference>
<dbReference type="InterPro" id="IPR002078">
    <property type="entry name" value="Sigma_54_int"/>
</dbReference>
<dbReference type="Gene3D" id="3.30.450.20">
    <property type="entry name" value="PAS domain"/>
    <property type="match status" value="1"/>
</dbReference>
<dbReference type="InterPro" id="IPR058031">
    <property type="entry name" value="AAA_lid_NorR"/>
</dbReference>
<keyword evidence="3" id="KW-0805">Transcription regulation</keyword>
<dbReference type="OrthoDB" id="9804019at2"/>
<dbReference type="KEGG" id="mdn:JT25_018460"/>
<dbReference type="InterPro" id="IPR003593">
    <property type="entry name" value="AAA+_ATPase"/>
</dbReference>
<dbReference type="Pfam" id="PF25601">
    <property type="entry name" value="AAA_lid_14"/>
    <property type="match status" value="1"/>
</dbReference>
<evidence type="ECO:0000256" key="4">
    <source>
        <dbReference type="ARBA" id="ARBA00023125"/>
    </source>
</evidence>
<dbReference type="InterPro" id="IPR009057">
    <property type="entry name" value="Homeodomain-like_sf"/>
</dbReference>
<keyword evidence="5" id="KW-0010">Activator</keyword>
<dbReference type="PANTHER" id="PTHR32071:SF113">
    <property type="entry name" value="ALGINATE BIOSYNTHESIS TRANSCRIPTIONAL REGULATORY PROTEIN ALGB"/>
    <property type="match status" value="1"/>
</dbReference>
<dbReference type="PROSITE" id="PS00675">
    <property type="entry name" value="SIGMA54_INTERACT_1"/>
    <property type="match status" value="1"/>
</dbReference>
<dbReference type="FunFam" id="1.10.8.60:FF:000014">
    <property type="entry name" value="DNA-binding transcriptional regulator NtrC"/>
    <property type="match status" value="1"/>
</dbReference>
<evidence type="ECO:0000259" key="7">
    <source>
        <dbReference type="PROSITE" id="PS50045"/>
    </source>
</evidence>
<evidence type="ECO:0000256" key="2">
    <source>
        <dbReference type="ARBA" id="ARBA00022840"/>
    </source>
</evidence>
<dbReference type="Proteomes" id="UP000030512">
    <property type="component" value="Chromosome"/>
</dbReference>